<gene>
    <name evidence="1" type="ORF">g.45927</name>
</gene>
<accession>A0A2S2P7X5</accession>
<dbReference type="EMBL" id="GGMR01012938">
    <property type="protein sequence ID" value="MBY25557.1"/>
    <property type="molecule type" value="Transcribed_RNA"/>
</dbReference>
<evidence type="ECO:0000313" key="1">
    <source>
        <dbReference type="EMBL" id="MBY25557.1"/>
    </source>
</evidence>
<reference evidence="1" key="1">
    <citation type="submission" date="2018-04" db="EMBL/GenBank/DDBJ databases">
        <title>Transcriptome of Schizaphis graminum biotype I.</title>
        <authorList>
            <person name="Scully E.D."/>
            <person name="Geib S.M."/>
            <person name="Palmer N.A."/>
            <person name="Koch K."/>
            <person name="Bradshaw J."/>
            <person name="Heng-Moss T."/>
            <person name="Sarath G."/>
        </authorList>
    </citation>
    <scope>NUCLEOTIDE SEQUENCE</scope>
</reference>
<proteinExistence type="predicted"/>
<evidence type="ECO:0008006" key="2">
    <source>
        <dbReference type="Google" id="ProtNLM"/>
    </source>
</evidence>
<sequence length="307" mass="36109">MEIKKCSSQIKEYTNIMNNPKRCKKFYKNNKHSTFITEPNTFYDSQQLSNKQFFIKAKVENTTNTDVKVKNSIHLIDHNYYTSPVTHSNNIKSRINKHLSEHNYFSHDTNIKYDKKKNNQHLLEHNYFLAVFNLKTKKEILHSKNSTDDIDEEENVVSDKYKVPVSYSILPGVRLNSQVYMDNLHHRYYKHSSRNNVIYLVCENQKNKTEFCPVMASISVDMNNNRIKTTGQHNHLPRQVDISMVNLRRTICLQATRSGSLSTPIKQLYYQAIITNPEGAKNYSLSQSQLSVRRMRRRRRRQAASII</sequence>
<dbReference type="AlphaFoldDB" id="A0A2S2P7X5"/>
<name>A0A2S2P7X5_SCHGA</name>
<protein>
    <recommendedName>
        <fullName evidence="2">FLYWCH-type domain-containing protein</fullName>
    </recommendedName>
</protein>
<dbReference type="Gene3D" id="2.20.25.240">
    <property type="match status" value="1"/>
</dbReference>
<organism evidence="1">
    <name type="scientific">Schizaphis graminum</name>
    <name type="common">Green bug aphid</name>
    <dbReference type="NCBI Taxonomy" id="13262"/>
    <lineage>
        <taxon>Eukaryota</taxon>
        <taxon>Metazoa</taxon>
        <taxon>Ecdysozoa</taxon>
        <taxon>Arthropoda</taxon>
        <taxon>Hexapoda</taxon>
        <taxon>Insecta</taxon>
        <taxon>Pterygota</taxon>
        <taxon>Neoptera</taxon>
        <taxon>Paraneoptera</taxon>
        <taxon>Hemiptera</taxon>
        <taxon>Sternorrhyncha</taxon>
        <taxon>Aphidomorpha</taxon>
        <taxon>Aphidoidea</taxon>
        <taxon>Aphididae</taxon>
        <taxon>Aphidini</taxon>
        <taxon>Schizaphis</taxon>
    </lineage>
</organism>